<dbReference type="EnsemblMetazoa" id="ASIC021555-RA">
    <property type="protein sequence ID" value="ASIC021555-PA"/>
    <property type="gene ID" value="ASIC021555"/>
</dbReference>
<keyword evidence="3" id="KW-1185">Reference proteome</keyword>
<dbReference type="Proteomes" id="UP000030765">
    <property type="component" value="Unassembled WGS sequence"/>
</dbReference>
<proteinExistence type="predicted"/>
<keyword evidence="1" id="KW-0371">Homeobox</keyword>
<name>A0A084WSP1_ANOSI</name>
<dbReference type="AlphaFoldDB" id="A0A084WSP1"/>
<protein>
    <submittedName>
        <fullName evidence="1 2">Zinc finger homeobox protein 2</fullName>
    </submittedName>
</protein>
<evidence type="ECO:0000313" key="2">
    <source>
        <dbReference type="EnsemblMetazoa" id="ASIC021555-PA"/>
    </source>
</evidence>
<evidence type="ECO:0000313" key="1">
    <source>
        <dbReference type="EMBL" id="KFB53235.1"/>
    </source>
</evidence>
<accession>A0A084WSP1</accession>
<dbReference type="VEuPathDB" id="VectorBase:ASIC021555"/>
<keyword evidence="1" id="KW-0238">DNA-binding</keyword>
<dbReference type="GO" id="GO:0003677">
    <property type="term" value="F:DNA binding"/>
    <property type="evidence" value="ECO:0007669"/>
    <property type="project" value="UniProtKB-KW"/>
</dbReference>
<reference evidence="1 3" key="1">
    <citation type="journal article" date="2014" name="BMC Genomics">
        <title>Genome sequence of Anopheles sinensis provides insight into genetics basis of mosquito competence for malaria parasites.</title>
        <authorList>
            <person name="Zhou D."/>
            <person name="Zhang D."/>
            <person name="Ding G."/>
            <person name="Shi L."/>
            <person name="Hou Q."/>
            <person name="Ye Y."/>
            <person name="Xu Y."/>
            <person name="Zhou H."/>
            <person name="Xiong C."/>
            <person name="Li S."/>
            <person name="Yu J."/>
            <person name="Hong S."/>
            <person name="Yu X."/>
            <person name="Zou P."/>
            <person name="Chen C."/>
            <person name="Chang X."/>
            <person name="Wang W."/>
            <person name="Lv Y."/>
            <person name="Sun Y."/>
            <person name="Ma L."/>
            <person name="Shen B."/>
            <person name="Zhu C."/>
        </authorList>
    </citation>
    <scope>NUCLEOTIDE SEQUENCE [LARGE SCALE GENOMIC DNA]</scope>
</reference>
<reference evidence="2" key="2">
    <citation type="submission" date="2020-05" db="UniProtKB">
        <authorList>
            <consortium name="EnsemblMetazoa"/>
        </authorList>
    </citation>
    <scope>IDENTIFICATION</scope>
</reference>
<organism evidence="1">
    <name type="scientific">Anopheles sinensis</name>
    <name type="common">Mosquito</name>
    <dbReference type="NCBI Taxonomy" id="74873"/>
    <lineage>
        <taxon>Eukaryota</taxon>
        <taxon>Metazoa</taxon>
        <taxon>Ecdysozoa</taxon>
        <taxon>Arthropoda</taxon>
        <taxon>Hexapoda</taxon>
        <taxon>Insecta</taxon>
        <taxon>Pterygota</taxon>
        <taxon>Neoptera</taxon>
        <taxon>Endopterygota</taxon>
        <taxon>Diptera</taxon>
        <taxon>Nematocera</taxon>
        <taxon>Culicoidea</taxon>
        <taxon>Culicidae</taxon>
        <taxon>Anophelinae</taxon>
        <taxon>Anopheles</taxon>
    </lineage>
</organism>
<evidence type="ECO:0000313" key="3">
    <source>
        <dbReference type="Proteomes" id="UP000030765"/>
    </source>
</evidence>
<dbReference type="EMBL" id="KE525416">
    <property type="protein sequence ID" value="KFB53235.1"/>
    <property type="molecule type" value="Genomic_DNA"/>
</dbReference>
<dbReference type="EMBL" id="ATLV01026651">
    <property type="status" value="NOT_ANNOTATED_CDS"/>
    <property type="molecule type" value="Genomic_DNA"/>
</dbReference>
<sequence>MGSALEHKKHQKQGRANPIQTASSIVFGFAIDQSRHTLHDTVLATDCVLSCHRKTVRPVARAPVGRMSGMWKSIQFAIRTAPNKRWGKNNETKRSAMMLMMMHLGLIVSEKETIGANKRGKHAAREKSRCPESC</sequence>
<gene>
    <name evidence="1" type="ORF">ZHAS_00021555</name>
</gene>